<dbReference type="EC" id="3.4.22.70" evidence="4"/>
<proteinExistence type="predicted"/>
<protein>
    <submittedName>
        <fullName evidence="4">Sortase A</fullName>
        <ecNumber evidence="4">3.4.22.70</ecNumber>
    </submittedName>
</protein>
<dbReference type="RefSeq" id="WP_221228074.1">
    <property type="nucleotide sequence ID" value="NZ_JACHBL010000001.1"/>
</dbReference>
<dbReference type="GO" id="GO:0016787">
    <property type="term" value="F:hydrolase activity"/>
    <property type="evidence" value="ECO:0007669"/>
    <property type="project" value="UniProtKB-KW"/>
</dbReference>
<reference evidence="4 5" key="1">
    <citation type="submission" date="2020-08" db="EMBL/GenBank/DDBJ databases">
        <title>Sequencing the genomes of 1000 actinobacteria strains.</title>
        <authorList>
            <person name="Klenk H.-P."/>
        </authorList>
    </citation>
    <scope>NUCLEOTIDE SEQUENCE [LARGE SCALE GENOMIC DNA]</scope>
    <source>
        <strain evidence="4 5">DSM 23694</strain>
    </source>
</reference>
<evidence type="ECO:0000256" key="1">
    <source>
        <dbReference type="ARBA" id="ARBA00022801"/>
    </source>
</evidence>
<feature type="active site" description="Acyl-thioester intermediate" evidence="2">
    <location>
        <position position="228"/>
    </location>
</feature>
<keyword evidence="1 4" id="KW-0378">Hydrolase</keyword>
<keyword evidence="3" id="KW-0472">Membrane</keyword>
<keyword evidence="5" id="KW-1185">Reference proteome</keyword>
<evidence type="ECO:0000256" key="2">
    <source>
        <dbReference type="PIRSR" id="PIRSR605754-1"/>
    </source>
</evidence>
<accession>A0A7W8YCH2</accession>
<feature type="active site" description="Proton donor/acceptor" evidence="2">
    <location>
        <position position="160"/>
    </location>
</feature>
<dbReference type="EMBL" id="JACHBL010000001">
    <property type="protein sequence ID" value="MBB5598846.1"/>
    <property type="molecule type" value="Genomic_DNA"/>
</dbReference>
<dbReference type="CDD" id="cd05830">
    <property type="entry name" value="Sortase_E"/>
    <property type="match status" value="1"/>
</dbReference>
<gene>
    <name evidence="4" type="ORF">BKA12_001926</name>
</gene>
<evidence type="ECO:0000256" key="3">
    <source>
        <dbReference type="SAM" id="Phobius"/>
    </source>
</evidence>
<organism evidence="4 5">
    <name type="scientific">Neomicrococcus lactis</name>
    <dbReference type="NCBI Taxonomy" id="732241"/>
    <lineage>
        <taxon>Bacteria</taxon>
        <taxon>Bacillati</taxon>
        <taxon>Actinomycetota</taxon>
        <taxon>Actinomycetes</taxon>
        <taxon>Micrococcales</taxon>
        <taxon>Micrococcaceae</taxon>
        <taxon>Neomicrococcus</taxon>
    </lineage>
</organism>
<dbReference type="SUPFAM" id="SSF63817">
    <property type="entry name" value="Sortase"/>
    <property type="match status" value="1"/>
</dbReference>
<feature type="transmembrane region" description="Helical" evidence="3">
    <location>
        <begin position="12"/>
        <end position="30"/>
    </location>
</feature>
<dbReference type="Proteomes" id="UP000523863">
    <property type="component" value="Unassembled WGS sequence"/>
</dbReference>
<evidence type="ECO:0000313" key="4">
    <source>
        <dbReference type="EMBL" id="MBB5598846.1"/>
    </source>
</evidence>
<evidence type="ECO:0000313" key="5">
    <source>
        <dbReference type="Proteomes" id="UP000523863"/>
    </source>
</evidence>
<dbReference type="NCBIfam" id="NF033747">
    <property type="entry name" value="class_E_sortase"/>
    <property type="match status" value="1"/>
</dbReference>
<dbReference type="NCBIfam" id="TIGR01076">
    <property type="entry name" value="sortase_fam"/>
    <property type="match status" value="1"/>
</dbReference>
<name>A0A7W8YCH2_9MICC</name>
<comment type="caution">
    <text evidence="4">The sequence shown here is derived from an EMBL/GenBank/DDBJ whole genome shotgun (WGS) entry which is preliminary data.</text>
</comment>
<dbReference type="InterPro" id="IPR053465">
    <property type="entry name" value="Sortase_Class_E"/>
</dbReference>
<keyword evidence="3" id="KW-1133">Transmembrane helix</keyword>
<dbReference type="AlphaFoldDB" id="A0A7W8YCH2"/>
<dbReference type="InterPro" id="IPR023365">
    <property type="entry name" value="Sortase_dom-sf"/>
</dbReference>
<dbReference type="InterPro" id="IPR005754">
    <property type="entry name" value="Sortase"/>
</dbReference>
<dbReference type="InterPro" id="IPR042003">
    <property type="entry name" value="Sortase_E"/>
</dbReference>
<dbReference type="Pfam" id="PF04203">
    <property type="entry name" value="Sortase"/>
    <property type="match status" value="1"/>
</dbReference>
<keyword evidence="3" id="KW-0812">Transmembrane</keyword>
<dbReference type="Gene3D" id="2.40.260.10">
    <property type="entry name" value="Sortase"/>
    <property type="match status" value="1"/>
</dbReference>
<sequence>MGVRIIGVLGELVLTLGVLLLLFVAWELWYTNLSADRQVNEVTHNIQQQFTEELGQESGLSSEKVAQIAAEASAAPEKPDSAVVEKQSLADKETYGRPPKTSLSLQGQTFGIMYVPRFGASWSRPITNGVGQDVLNNLGVGHYQSTAMPGELGNFAVAAHRQTHGQAFWDMDKLRAEDRIYVQTNQGYYTYKWSSTDIVLPSQNQVLDPVPYQEGKAPTEAILTMTTCHPPYTTEKRMVAFSTLESWRPLDAGPPPEIARTVATTMGRG</sequence>